<feature type="compositionally biased region" description="Basic residues" evidence="11">
    <location>
        <begin position="508"/>
        <end position="523"/>
    </location>
</feature>
<evidence type="ECO:0000256" key="10">
    <source>
        <dbReference type="PROSITE-ProRule" id="PRU10141"/>
    </source>
</evidence>
<evidence type="ECO:0000256" key="6">
    <source>
        <dbReference type="ARBA" id="ARBA00022777"/>
    </source>
</evidence>
<gene>
    <name evidence="13" type="ORF">E3P99_02072</name>
</gene>
<dbReference type="GO" id="GO:0005524">
    <property type="term" value="F:ATP binding"/>
    <property type="evidence" value="ECO:0007669"/>
    <property type="project" value="UniProtKB-UniRule"/>
</dbReference>
<dbReference type="InterPro" id="IPR000719">
    <property type="entry name" value="Prot_kinase_dom"/>
</dbReference>
<keyword evidence="4" id="KW-0808">Transferase</keyword>
<evidence type="ECO:0000256" key="1">
    <source>
        <dbReference type="ARBA" id="ARBA00008874"/>
    </source>
</evidence>
<feature type="domain" description="Protein kinase" evidence="12">
    <location>
        <begin position="32"/>
        <end position="301"/>
    </location>
</feature>
<evidence type="ECO:0000256" key="11">
    <source>
        <dbReference type="SAM" id="MobiDB-lite"/>
    </source>
</evidence>
<feature type="compositionally biased region" description="Low complexity" evidence="11">
    <location>
        <begin position="527"/>
        <end position="565"/>
    </location>
</feature>
<evidence type="ECO:0000259" key="12">
    <source>
        <dbReference type="PROSITE" id="PS50011"/>
    </source>
</evidence>
<feature type="compositionally biased region" description="Low complexity" evidence="11">
    <location>
        <begin position="579"/>
        <end position="600"/>
    </location>
</feature>
<dbReference type="GO" id="GO:0005737">
    <property type="term" value="C:cytoplasm"/>
    <property type="evidence" value="ECO:0007669"/>
    <property type="project" value="TreeGrafter"/>
</dbReference>
<protein>
    <recommendedName>
        <fullName evidence="2">non-specific serine/threonine protein kinase</fullName>
        <ecNumber evidence="2">2.7.11.1</ecNumber>
    </recommendedName>
</protein>
<evidence type="ECO:0000256" key="2">
    <source>
        <dbReference type="ARBA" id="ARBA00012513"/>
    </source>
</evidence>
<dbReference type="OrthoDB" id="248923at2759"/>
<dbReference type="PANTHER" id="PTHR48012">
    <property type="entry name" value="STERILE20-LIKE KINASE, ISOFORM B-RELATED"/>
    <property type="match status" value="1"/>
</dbReference>
<feature type="compositionally biased region" description="Pro residues" evidence="11">
    <location>
        <begin position="626"/>
        <end position="639"/>
    </location>
</feature>
<comment type="catalytic activity">
    <reaction evidence="9">
        <text>L-seryl-[protein] + ATP = O-phospho-L-seryl-[protein] + ADP + H(+)</text>
        <dbReference type="Rhea" id="RHEA:17989"/>
        <dbReference type="Rhea" id="RHEA-COMP:9863"/>
        <dbReference type="Rhea" id="RHEA-COMP:11604"/>
        <dbReference type="ChEBI" id="CHEBI:15378"/>
        <dbReference type="ChEBI" id="CHEBI:29999"/>
        <dbReference type="ChEBI" id="CHEBI:30616"/>
        <dbReference type="ChEBI" id="CHEBI:83421"/>
        <dbReference type="ChEBI" id="CHEBI:456216"/>
        <dbReference type="EC" id="2.7.11.1"/>
    </reaction>
</comment>
<comment type="similarity">
    <text evidence="1">Belongs to the protein kinase superfamily. STE Ser/Thr protein kinase family. STE20 subfamily.</text>
</comment>
<dbReference type="PROSITE" id="PS50011">
    <property type="entry name" value="PROTEIN_KINASE_DOM"/>
    <property type="match status" value="1"/>
</dbReference>
<sequence>MNRIKEFDKPPQKFINHISNPLTASLPPSQIYKPLHIVGKGAYGSVWKGCHLQTGFVVAIKVIDFDIANQSTTIEDDVADIQREVSVLSRLRDVDNKNVTRYYGCHLEGPKLWIIMDYAGGGSVRTLMKAQPRLEEKFVVVIVRECLYALSFLHKSGIIHRDIKAANILINSSGRVLLCDFGVSASLPSATSKRTTFIGTPYWMAPEVIAHGADAINGREYDMKADIWSLGITIYEMCQGRPPLSDQEAMKAIFLITRSPPARLPEDGRYSKEMRDLVASCLVMDPKSRPFADDLLKSKYIKSTSRIPIAVLRKLQMRYHEWEQRGGQRASLAGQVWDEEDDEEAAFNANYQRMSGWDYSTITPSEAPTRQVNLEDESASDGKLHPIAPRNRLLRIFDDPNAEEDEDLANLGLNHFKRPQQGGDNEATMRQIDLNAVGGGGGGDGMIDLSAIDSTGGDDGIELPSADSFVSEYDEERSQAQQGGRTIRASYGAFQPMAHIDTNTNVMSRRHQTPTPTSHRHKSSYTSSRNMSIDSSSSSPSDFSPKFDDQSQSGSNSGSGSGKNKNVFEGSFAFRARGNSSTNSTANSAVNSTATSAANSPQRSQRAGLSPNMREESLGALSPSFQFPPVPVPNLPPMPAQSNNNSSSPGLSRSASLVRSHSHNPSSSTGTMWELDDVSNNVNPDVPLAAGSNLKRKPTVVRNSSVSVMETIPSPDLKPLDSTSILSQSTPSSLTNQFKGPAVSNHRRRSSQASESMNPSSARYRNIGRRASRSEGQVVYSTSMSSDLATLSEDTPDSLRRSSRNTEDIATPTAIAEQEVVRRVVTPLDYNRLCQTQSKQVLEEELSKTLDGLQFYLDNIQSNVL</sequence>
<feature type="compositionally biased region" description="Low complexity" evidence="11">
    <location>
        <begin position="722"/>
        <end position="735"/>
    </location>
</feature>
<organism evidence="13 14">
    <name type="scientific">Wallemia hederae</name>
    <dbReference type="NCBI Taxonomy" id="1540922"/>
    <lineage>
        <taxon>Eukaryota</taxon>
        <taxon>Fungi</taxon>
        <taxon>Dikarya</taxon>
        <taxon>Basidiomycota</taxon>
        <taxon>Wallemiomycotina</taxon>
        <taxon>Wallemiomycetes</taxon>
        <taxon>Wallemiales</taxon>
        <taxon>Wallemiaceae</taxon>
        <taxon>Wallemia</taxon>
    </lineage>
</organism>
<evidence type="ECO:0000313" key="13">
    <source>
        <dbReference type="EMBL" id="TIA89443.1"/>
    </source>
</evidence>
<dbReference type="EMBL" id="SPNW01000027">
    <property type="protein sequence ID" value="TIA89443.1"/>
    <property type="molecule type" value="Genomic_DNA"/>
</dbReference>
<dbReference type="PROSITE" id="PS00108">
    <property type="entry name" value="PROTEIN_KINASE_ST"/>
    <property type="match status" value="1"/>
</dbReference>
<keyword evidence="14" id="KW-1185">Reference proteome</keyword>
<evidence type="ECO:0000256" key="4">
    <source>
        <dbReference type="ARBA" id="ARBA00022679"/>
    </source>
</evidence>
<feature type="binding site" evidence="10">
    <location>
        <position position="61"/>
    </location>
    <ligand>
        <name>ATP</name>
        <dbReference type="ChEBI" id="CHEBI:30616"/>
    </ligand>
</feature>
<name>A0A4V4LTG9_9BASI</name>
<dbReference type="GO" id="GO:0004674">
    <property type="term" value="F:protein serine/threonine kinase activity"/>
    <property type="evidence" value="ECO:0007669"/>
    <property type="project" value="UniProtKB-KW"/>
</dbReference>
<reference evidence="13 14" key="1">
    <citation type="submission" date="2019-03" db="EMBL/GenBank/DDBJ databases">
        <title>Sequencing 23 genomes of Wallemia ichthyophaga.</title>
        <authorList>
            <person name="Gostincar C."/>
        </authorList>
    </citation>
    <scope>NUCLEOTIDE SEQUENCE [LARGE SCALE GENOMIC DNA]</scope>
    <source>
        <strain evidence="13 14">EXF-5753</strain>
    </source>
</reference>
<proteinExistence type="inferred from homology"/>
<dbReference type="PANTHER" id="PTHR48012:SF21">
    <property type="entry name" value="PH DOMAIN-CONTAINING PROTEIN"/>
    <property type="match status" value="1"/>
</dbReference>
<evidence type="ECO:0000313" key="14">
    <source>
        <dbReference type="Proteomes" id="UP000310189"/>
    </source>
</evidence>
<dbReference type="InterPro" id="IPR017441">
    <property type="entry name" value="Protein_kinase_ATP_BS"/>
</dbReference>
<feature type="compositionally biased region" description="Polar residues" evidence="11">
    <location>
        <begin position="751"/>
        <end position="763"/>
    </location>
</feature>
<keyword evidence="3" id="KW-0723">Serine/threonine-protein kinase</keyword>
<feature type="region of interest" description="Disordered" evidence="11">
    <location>
        <begin position="493"/>
        <end position="565"/>
    </location>
</feature>
<feature type="compositionally biased region" description="Low complexity" evidence="11">
    <location>
        <begin position="642"/>
        <end position="656"/>
    </location>
</feature>
<feature type="compositionally biased region" description="Polar residues" evidence="11">
    <location>
        <begin position="779"/>
        <end position="793"/>
    </location>
</feature>
<keyword evidence="5 10" id="KW-0547">Nucleotide-binding</keyword>
<dbReference type="FunFam" id="1.10.510.10:FF:000499">
    <property type="entry name" value="Serine/threonine-protein kinase KIC1"/>
    <property type="match status" value="1"/>
</dbReference>
<dbReference type="SUPFAM" id="SSF56112">
    <property type="entry name" value="Protein kinase-like (PK-like)"/>
    <property type="match status" value="1"/>
</dbReference>
<evidence type="ECO:0000256" key="9">
    <source>
        <dbReference type="ARBA" id="ARBA00048679"/>
    </source>
</evidence>
<dbReference type="Proteomes" id="UP000310189">
    <property type="component" value="Unassembled WGS sequence"/>
</dbReference>
<dbReference type="InterPro" id="IPR050629">
    <property type="entry name" value="STE20/SPS1-PAK"/>
</dbReference>
<evidence type="ECO:0000256" key="5">
    <source>
        <dbReference type="ARBA" id="ARBA00022741"/>
    </source>
</evidence>
<feature type="region of interest" description="Disordered" evidence="11">
    <location>
        <begin position="577"/>
        <end position="678"/>
    </location>
</feature>
<evidence type="ECO:0000256" key="3">
    <source>
        <dbReference type="ARBA" id="ARBA00022527"/>
    </source>
</evidence>
<accession>A0A4V4LTG9</accession>
<keyword evidence="6" id="KW-0418">Kinase</keyword>
<dbReference type="InterPro" id="IPR008271">
    <property type="entry name" value="Ser/Thr_kinase_AS"/>
</dbReference>
<feature type="compositionally biased region" description="Basic and acidic residues" evidence="11">
    <location>
        <begin position="797"/>
        <end position="807"/>
    </location>
</feature>
<feature type="compositionally biased region" description="Polar residues" evidence="11">
    <location>
        <begin position="657"/>
        <end position="671"/>
    </location>
</feature>
<dbReference type="Gene3D" id="1.10.510.10">
    <property type="entry name" value="Transferase(Phosphotransferase) domain 1"/>
    <property type="match status" value="1"/>
</dbReference>
<dbReference type="PROSITE" id="PS00107">
    <property type="entry name" value="PROTEIN_KINASE_ATP"/>
    <property type="match status" value="1"/>
</dbReference>
<evidence type="ECO:0000256" key="8">
    <source>
        <dbReference type="ARBA" id="ARBA00047899"/>
    </source>
</evidence>
<dbReference type="InterPro" id="IPR011009">
    <property type="entry name" value="Kinase-like_dom_sf"/>
</dbReference>
<dbReference type="SMART" id="SM00220">
    <property type="entry name" value="S_TKc"/>
    <property type="match status" value="1"/>
</dbReference>
<comment type="caution">
    <text evidence="13">The sequence shown here is derived from an EMBL/GenBank/DDBJ whole genome shotgun (WGS) entry which is preliminary data.</text>
</comment>
<dbReference type="EC" id="2.7.11.1" evidence="2"/>
<evidence type="ECO:0000256" key="7">
    <source>
        <dbReference type="ARBA" id="ARBA00022840"/>
    </source>
</evidence>
<feature type="region of interest" description="Disordered" evidence="11">
    <location>
        <begin position="702"/>
        <end position="811"/>
    </location>
</feature>
<keyword evidence="7 10" id="KW-0067">ATP-binding</keyword>
<dbReference type="Pfam" id="PF00069">
    <property type="entry name" value="Pkinase"/>
    <property type="match status" value="1"/>
</dbReference>
<comment type="catalytic activity">
    <reaction evidence="8">
        <text>L-threonyl-[protein] + ATP = O-phospho-L-threonyl-[protein] + ADP + H(+)</text>
        <dbReference type="Rhea" id="RHEA:46608"/>
        <dbReference type="Rhea" id="RHEA-COMP:11060"/>
        <dbReference type="Rhea" id="RHEA-COMP:11605"/>
        <dbReference type="ChEBI" id="CHEBI:15378"/>
        <dbReference type="ChEBI" id="CHEBI:30013"/>
        <dbReference type="ChEBI" id="CHEBI:30616"/>
        <dbReference type="ChEBI" id="CHEBI:61977"/>
        <dbReference type="ChEBI" id="CHEBI:456216"/>
        <dbReference type="EC" id="2.7.11.1"/>
    </reaction>
</comment>
<dbReference type="AlphaFoldDB" id="A0A4V4LTG9"/>